<dbReference type="GO" id="GO:0000139">
    <property type="term" value="C:Golgi membrane"/>
    <property type="evidence" value="ECO:0007669"/>
    <property type="project" value="UniProtKB-SubCell"/>
</dbReference>
<dbReference type="Pfam" id="PF04080">
    <property type="entry name" value="Per1"/>
    <property type="match status" value="1"/>
</dbReference>
<reference evidence="8 9" key="1">
    <citation type="submission" date="2019-07" db="EMBL/GenBank/DDBJ databases">
        <title>WGS assembly of Gossypium tomentosum.</title>
        <authorList>
            <person name="Chen Z.J."/>
            <person name="Sreedasyam A."/>
            <person name="Ando A."/>
            <person name="Song Q."/>
            <person name="De L."/>
            <person name="Hulse-Kemp A."/>
            <person name="Ding M."/>
            <person name="Ye W."/>
            <person name="Kirkbride R."/>
            <person name="Jenkins J."/>
            <person name="Plott C."/>
            <person name="Lovell J."/>
            <person name="Lin Y.-M."/>
            <person name="Vaughn R."/>
            <person name="Liu B."/>
            <person name="Li W."/>
            <person name="Simpson S."/>
            <person name="Scheffler B."/>
            <person name="Saski C."/>
            <person name="Grover C."/>
            <person name="Hu G."/>
            <person name="Conover J."/>
            <person name="Carlson J."/>
            <person name="Shu S."/>
            <person name="Boston L."/>
            <person name="Williams M."/>
            <person name="Peterson D."/>
            <person name="Mcgee K."/>
            <person name="Jones D."/>
            <person name="Wendel J."/>
            <person name="Stelly D."/>
            <person name="Grimwood J."/>
            <person name="Schmutz J."/>
        </authorList>
    </citation>
    <scope>NUCLEOTIDE SEQUENCE [LARGE SCALE GENOMIC DNA]</scope>
    <source>
        <strain evidence="8">7179.01</strain>
    </source>
</reference>
<keyword evidence="4" id="KW-0732">Signal</keyword>
<evidence type="ECO:0000256" key="2">
    <source>
        <dbReference type="ARBA" id="ARBA00022502"/>
    </source>
</evidence>
<keyword evidence="2 7" id="KW-0337">GPI-anchor biosynthesis</keyword>
<dbReference type="GO" id="GO:0016788">
    <property type="term" value="F:hydrolase activity, acting on ester bonds"/>
    <property type="evidence" value="ECO:0007669"/>
    <property type="project" value="TreeGrafter"/>
</dbReference>
<dbReference type="AlphaFoldDB" id="A0A5D2PPC8"/>
<keyword evidence="5 7" id="KW-1133">Transmembrane helix</keyword>
<gene>
    <name evidence="8" type="ORF">ES332_A08G275300v1</name>
</gene>
<feature type="transmembrane region" description="Helical" evidence="7">
    <location>
        <begin position="6"/>
        <end position="28"/>
    </location>
</feature>
<dbReference type="PANTHER" id="PTHR13148">
    <property type="entry name" value="PER1-RELATED"/>
    <property type="match status" value="1"/>
</dbReference>
<proteinExistence type="inferred from homology"/>
<evidence type="ECO:0000256" key="5">
    <source>
        <dbReference type="ARBA" id="ARBA00022989"/>
    </source>
</evidence>
<dbReference type="GO" id="GO:0006506">
    <property type="term" value="P:GPI anchor biosynthetic process"/>
    <property type="evidence" value="ECO:0007669"/>
    <property type="project" value="UniProtKB-KW"/>
</dbReference>
<feature type="transmembrane region" description="Helical" evidence="7">
    <location>
        <begin position="168"/>
        <end position="190"/>
    </location>
</feature>
<feature type="transmembrane region" description="Helical" evidence="7">
    <location>
        <begin position="49"/>
        <end position="67"/>
    </location>
</feature>
<dbReference type="GO" id="GO:0005789">
    <property type="term" value="C:endoplasmic reticulum membrane"/>
    <property type="evidence" value="ECO:0007669"/>
    <property type="project" value="TreeGrafter"/>
</dbReference>
<comment type="similarity">
    <text evidence="7">Belongs to the PGAP3 family.</text>
</comment>
<dbReference type="PANTHER" id="PTHR13148:SF0">
    <property type="entry name" value="POST-GPI ATTACHMENT TO PROTEINS FACTOR 3"/>
    <property type="match status" value="1"/>
</dbReference>
<evidence type="ECO:0000256" key="7">
    <source>
        <dbReference type="RuleBase" id="RU365066"/>
    </source>
</evidence>
<dbReference type="Proteomes" id="UP000322667">
    <property type="component" value="Chromosome A08"/>
</dbReference>
<evidence type="ECO:0000256" key="1">
    <source>
        <dbReference type="ARBA" id="ARBA00004127"/>
    </source>
</evidence>
<evidence type="ECO:0000313" key="8">
    <source>
        <dbReference type="EMBL" id="TYI16750.1"/>
    </source>
</evidence>
<sequence>MFSSFHSVALISLHLLHSLVIFCIDGALLTTTITMSTGFSIHKMMMDRYSIAVFMMISFLVGVLNASEGDSDLHYRSCLAECEETGCVGDQCFRHCNFPSNGVLVDGPWYMKEPLYLKWKQWECESDCRYACMIDREKEREERGEEPIKYHGKWPFKRVLGIQEPASVAFSALNLAMHLHGWLSFVNLLYYNLPLNQDKKAYYEFASLCHVYAILAMNSWFWSIVFHTREVDLTESLDYSSAVALLGYSLILSILRSFNVRDEAARVMVAAPFLAFFTTHILYLNFYNLDYGWNMKVCAIMGVAQFLVWAIWAGVTRHPSRWKLWTVVFGSGLAMLLEIYDFPPHYGVFDAHSLWHGTTVPLTFLWWSFIRDDAEIRTLDFIKKIK</sequence>
<feature type="transmembrane region" description="Helical" evidence="7">
    <location>
        <begin position="202"/>
        <end position="225"/>
    </location>
</feature>
<evidence type="ECO:0000313" key="9">
    <source>
        <dbReference type="Proteomes" id="UP000322667"/>
    </source>
</evidence>
<comment type="subcellular location">
    <subcellularLocation>
        <location evidence="1">Endomembrane system</location>
        <topology evidence="1">Multi-pass membrane protein</topology>
    </subcellularLocation>
    <subcellularLocation>
        <location evidence="7">Golgi apparatus membrane</location>
        <topology evidence="7">Multi-pass membrane protein</topology>
    </subcellularLocation>
</comment>
<keyword evidence="9" id="KW-1185">Reference proteome</keyword>
<comment type="caution">
    <text evidence="7">Lacks conserved residue(s) required for the propagation of feature annotation.</text>
</comment>
<evidence type="ECO:0000256" key="4">
    <source>
        <dbReference type="ARBA" id="ARBA00022729"/>
    </source>
</evidence>
<evidence type="ECO:0000256" key="6">
    <source>
        <dbReference type="ARBA" id="ARBA00023136"/>
    </source>
</evidence>
<comment type="function">
    <text evidence="7">Involved in the lipid remodeling steps of GPI-anchor maturation.</text>
</comment>
<name>A0A5D2PPC8_GOSTO</name>
<keyword evidence="7" id="KW-0333">Golgi apparatus</keyword>
<feature type="transmembrane region" description="Helical" evidence="7">
    <location>
        <begin position="352"/>
        <end position="370"/>
    </location>
</feature>
<feature type="transmembrane region" description="Helical" evidence="7">
    <location>
        <begin position="322"/>
        <end position="340"/>
    </location>
</feature>
<dbReference type="EMBL" id="CM017617">
    <property type="protein sequence ID" value="TYI16750.1"/>
    <property type="molecule type" value="Genomic_DNA"/>
</dbReference>
<feature type="transmembrane region" description="Helical" evidence="7">
    <location>
        <begin position="267"/>
        <end position="287"/>
    </location>
</feature>
<dbReference type="InterPro" id="IPR007217">
    <property type="entry name" value="Per1-like"/>
</dbReference>
<feature type="transmembrane region" description="Helical" evidence="7">
    <location>
        <begin position="293"/>
        <end position="315"/>
    </location>
</feature>
<keyword evidence="3 7" id="KW-0812">Transmembrane</keyword>
<accession>A0A5D2PPC8</accession>
<organism evidence="8 9">
    <name type="scientific">Gossypium tomentosum</name>
    <name type="common">Hawaiian cotton</name>
    <name type="synonym">Gossypium sandvicense</name>
    <dbReference type="NCBI Taxonomy" id="34277"/>
    <lineage>
        <taxon>Eukaryota</taxon>
        <taxon>Viridiplantae</taxon>
        <taxon>Streptophyta</taxon>
        <taxon>Embryophyta</taxon>
        <taxon>Tracheophyta</taxon>
        <taxon>Spermatophyta</taxon>
        <taxon>Magnoliopsida</taxon>
        <taxon>eudicotyledons</taxon>
        <taxon>Gunneridae</taxon>
        <taxon>Pentapetalae</taxon>
        <taxon>rosids</taxon>
        <taxon>malvids</taxon>
        <taxon>Malvales</taxon>
        <taxon>Malvaceae</taxon>
        <taxon>Malvoideae</taxon>
        <taxon>Gossypium</taxon>
    </lineage>
</organism>
<keyword evidence="6 7" id="KW-0472">Membrane</keyword>
<protein>
    <recommendedName>
        <fullName evidence="7">Post-GPI attachment to proteins factor 3</fullName>
    </recommendedName>
</protein>
<evidence type="ECO:0000256" key="3">
    <source>
        <dbReference type="ARBA" id="ARBA00022692"/>
    </source>
</evidence>
<feature type="transmembrane region" description="Helical" evidence="7">
    <location>
        <begin position="237"/>
        <end position="255"/>
    </location>
</feature>